<evidence type="ECO:0000313" key="2">
    <source>
        <dbReference type="EMBL" id="QOQ86741.1"/>
    </source>
</evidence>
<keyword evidence="3" id="KW-1185">Reference proteome</keyword>
<dbReference type="OrthoDB" id="5321643at2"/>
<dbReference type="InterPro" id="IPR053136">
    <property type="entry name" value="UTP_pyrophosphatase-like"/>
</dbReference>
<name>A0A7M1LEI0_9BACT</name>
<feature type="domain" description="YgjP-like metallopeptidase" evidence="1">
    <location>
        <begin position="21"/>
        <end position="209"/>
    </location>
</feature>
<dbReference type="RefSeq" id="WP_025803197.1">
    <property type="nucleotide sequence ID" value="NZ_CP053842.1"/>
</dbReference>
<reference evidence="2 3" key="1">
    <citation type="submission" date="2020-10" db="EMBL/GenBank/DDBJ databases">
        <title>Campylobacter and Helicobacter PacBio genomes.</title>
        <authorList>
            <person name="Lane C."/>
        </authorList>
    </citation>
    <scope>NUCLEOTIDE SEQUENCE [LARGE SCALE GENOMIC DNA]</scope>
    <source>
        <strain evidence="2 3">2016D-0077</strain>
    </source>
</reference>
<dbReference type="PANTHER" id="PTHR30399">
    <property type="entry name" value="UNCHARACTERIZED PROTEIN YGJP"/>
    <property type="match status" value="1"/>
</dbReference>
<organism evidence="2 3">
    <name type="scientific">Campylobacter corcagiensis</name>
    <dbReference type="NCBI Taxonomy" id="1448857"/>
    <lineage>
        <taxon>Bacteria</taxon>
        <taxon>Pseudomonadati</taxon>
        <taxon>Campylobacterota</taxon>
        <taxon>Epsilonproteobacteria</taxon>
        <taxon>Campylobacterales</taxon>
        <taxon>Campylobacteraceae</taxon>
        <taxon>Campylobacter</taxon>
    </lineage>
</organism>
<dbReference type="Proteomes" id="UP000594749">
    <property type="component" value="Chromosome"/>
</dbReference>
<dbReference type="CDD" id="cd07344">
    <property type="entry name" value="M48_yhfN_like"/>
    <property type="match status" value="1"/>
</dbReference>
<dbReference type="Pfam" id="PF01863">
    <property type="entry name" value="YgjP-like"/>
    <property type="match status" value="1"/>
</dbReference>
<protein>
    <submittedName>
        <fullName evidence="2">M48 family metallopeptidase</fullName>
    </submittedName>
</protein>
<dbReference type="AlphaFoldDB" id="A0A7M1LEI0"/>
<dbReference type="EMBL" id="CP063078">
    <property type="protein sequence ID" value="QOQ86741.1"/>
    <property type="molecule type" value="Genomic_DNA"/>
</dbReference>
<dbReference type="PANTHER" id="PTHR30399:SF1">
    <property type="entry name" value="UTP PYROPHOSPHATASE"/>
    <property type="match status" value="1"/>
</dbReference>
<proteinExistence type="predicted"/>
<dbReference type="Gene3D" id="3.30.2010.10">
    <property type="entry name" value="Metalloproteases ('zincins'), catalytic domain"/>
    <property type="match status" value="1"/>
</dbReference>
<evidence type="ECO:0000313" key="3">
    <source>
        <dbReference type="Proteomes" id="UP000594749"/>
    </source>
</evidence>
<dbReference type="InterPro" id="IPR002725">
    <property type="entry name" value="YgjP-like_metallopeptidase"/>
</dbReference>
<sequence length="210" mass="24964">MSDVLNVGEFKVNFIRKKRVKNAKLKITKDNQISLVAPLIYPKFMAEIFINENLEWLRKKSKENLKFMLPKGKTKLLGKIYELKFDENVKSTQILDDIIMAKNEKEFLKFKKELAKAKFSKIIEIYQPLIGKNVNRLVIRDMKTRWGSCNSKKGYINLALNLVEKSPELIEYVILHELTHLLFPHHQKSFYDYIKNIMPDYKDRDKRLRN</sequence>
<evidence type="ECO:0000259" key="1">
    <source>
        <dbReference type="Pfam" id="PF01863"/>
    </source>
</evidence>
<accession>A0A7M1LEI0</accession>
<gene>
    <name evidence="2" type="ORF">IMC76_05830</name>
</gene>